<dbReference type="GO" id="GO:0003676">
    <property type="term" value="F:nucleic acid binding"/>
    <property type="evidence" value="ECO:0007669"/>
    <property type="project" value="InterPro"/>
</dbReference>
<dbReference type="CDD" id="cd20736">
    <property type="entry name" value="PoNe_Nuclease"/>
    <property type="match status" value="1"/>
</dbReference>
<sequence length="150" mass="16982">MIVRLSTGHPVIHMSIMKGFPRERRVPTLDPMTTATLAVGAYGERLAVAHLIDAGMRIVARNWRCSDGEIDIIAWDGDDLVFCEVKTRRRLTFGPPAEAVSVAKARRLRRLALLWLTRHDVHPRELRFDVVSVLPQRRGAARVEHLRGAF</sequence>
<dbReference type="HAMAP" id="MF_00048">
    <property type="entry name" value="UPF0102"/>
    <property type="match status" value="1"/>
</dbReference>
<organism evidence="3 4">
    <name type="scientific">Phytohabitans rumicis</name>
    <dbReference type="NCBI Taxonomy" id="1076125"/>
    <lineage>
        <taxon>Bacteria</taxon>
        <taxon>Bacillati</taxon>
        <taxon>Actinomycetota</taxon>
        <taxon>Actinomycetes</taxon>
        <taxon>Micromonosporales</taxon>
        <taxon>Micromonosporaceae</taxon>
    </lineage>
</organism>
<evidence type="ECO:0000256" key="2">
    <source>
        <dbReference type="HAMAP-Rule" id="MF_00048"/>
    </source>
</evidence>
<dbReference type="InterPro" id="IPR003509">
    <property type="entry name" value="UPF0102_YraN-like"/>
</dbReference>
<dbReference type="Proteomes" id="UP000482960">
    <property type="component" value="Unassembled WGS sequence"/>
</dbReference>
<proteinExistence type="inferred from homology"/>
<dbReference type="AlphaFoldDB" id="A0A6V8KVD0"/>
<dbReference type="EMBL" id="BLPG01000001">
    <property type="protein sequence ID" value="GFJ89042.1"/>
    <property type="molecule type" value="Genomic_DNA"/>
</dbReference>
<comment type="similarity">
    <text evidence="1 2">Belongs to the UPF0102 family.</text>
</comment>
<accession>A0A6V8KVD0</accession>
<dbReference type="NCBIfam" id="NF009154">
    <property type="entry name" value="PRK12497.3-3"/>
    <property type="match status" value="1"/>
</dbReference>
<evidence type="ECO:0000256" key="1">
    <source>
        <dbReference type="ARBA" id="ARBA00006738"/>
    </source>
</evidence>
<protein>
    <recommendedName>
        <fullName evidence="2">UPF0102 protein Prum_026840</fullName>
    </recommendedName>
</protein>
<dbReference type="InterPro" id="IPR011856">
    <property type="entry name" value="tRNA_endonuc-like_dom_sf"/>
</dbReference>
<comment type="caution">
    <text evidence="3">The sequence shown here is derived from an EMBL/GenBank/DDBJ whole genome shotgun (WGS) entry which is preliminary data.</text>
</comment>
<reference evidence="3 4" key="1">
    <citation type="submission" date="2020-03" db="EMBL/GenBank/DDBJ databases">
        <title>Whole genome shotgun sequence of Phytohabitans rumicis NBRC 108638.</title>
        <authorList>
            <person name="Komaki H."/>
            <person name="Tamura T."/>
        </authorList>
    </citation>
    <scope>NUCLEOTIDE SEQUENCE [LARGE SCALE GENOMIC DNA]</scope>
    <source>
        <strain evidence="3 4">NBRC 108638</strain>
    </source>
</reference>
<dbReference type="Pfam" id="PF02021">
    <property type="entry name" value="UPF0102"/>
    <property type="match status" value="1"/>
</dbReference>
<dbReference type="PANTHER" id="PTHR34039">
    <property type="entry name" value="UPF0102 PROTEIN YRAN"/>
    <property type="match status" value="1"/>
</dbReference>
<dbReference type="SUPFAM" id="SSF52980">
    <property type="entry name" value="Restriction endonuclease-like"/>
    <property type="match status" value="1"/>
</dbReference>
<gene>
    <name evidence="3" type="ORF">Prum_026840</name>
</gene>
<evidence type="ECO:0000313" key="3">
    <source>
        <dbReference type="EMBL" id="GFJ89042.1"/>
    </source>
</evidence>
<dbReference type="InterPro" id="IPR011335">
    <property type="entry name" value="Restrct_endonuc-II-like"/>
</dbReference>
<name>A0A6V8KVD0_9ACTN</name>
<dbReference type="PANTHER" id="PTHR34039:SF1">
    <property type="entry name" value="UPF0102 PROTEIN YRAN"/>
    <property type="match status" value="1"/>
</dbReference>
<evidence type="ECO:0000313" key="4">
    <source>
        <dbReference type="Proteomes" id="UP000482960"/>
    </source>
</evidence>
<keyword evidence="4" id="KW-1185">Reference proteome</keyword>
<dbReference type="NCBIfam" id="NF009150">
    <property type="entry name" value="PRK12497.1-3"/>
    <property type="match status" value="1"/>
</dbReference>
<dbReference type="Gene3D" id="3.40.1350.10">
    <property type="match status" value="1"/>
</dbReference>
<reference evidence="3 4" key="2">
    <citation type="submission" date="2020-03" db="EMBL/GenBank/DDBJ databases">
        <authorList>
            <person name="Ichikawa N."/>
            <person name="Kimura A."/>
            <person name="Kitahashi Y."/>
            <person name="Uohara A."/>
        </authorList>
    </citation>
    <scope>NUCLEOTIDE SEQUENCE [LARGE SCALE GENOMIC DNA]</scope>
    <source>
        <strain evidence="3 4">NBRC 108638</strain>
    </source>
</reference>